<dbReference type="AlphaFoldDB" id="A0AAV8YPA3"/>
<comment type="caution">
    <text evidence="1">The sequence shown here is derived from an EMBL/GenBank/DDBJ whole genome shotgun (WGS) entry which is preliminary data.</text>
</comment>
<dbReference type="Proteomes" id="UP001162156">
    <property type="component" value="Unassembled WGS sequence"/>
</dbReference>
<dbReference type="EMBL" id="JANEYF010002019">
    <property type="protein sequence ID" value="KAJ8952540.1"/>
    <property type="molecule type" value="Genomic_DNA"/>
</dbReference>
<organism evidence="1 2">
    <name type="scientific">Rhamnusium bicolor</name>
    <dbReference type="NCBI Taxonomy" id="1586634"/>
    <lineage>
        <taxon>Eukaryota</taxon>
        <taxon>Metazoa</taxon>
        <taxon>Ecdysozoa</taxon>
        <taxon>Arthropoda</taxon>
        <taxon>Hexapoda</taxon>
        <taxon>Insecta</taxon>
        <taxon>Pterygota</taxon>
        <taxon>Neoptera</taxon>
        <taxon>Endopterygota</taxon>
        <taxon>Coleoptera</taxon>
        <taxon>Polyphaga</taxon>
        <taxon>Cucujiformia</taxon>
        <taxon>Chrysomeloidea</taxon>
        <taxon>Cerambycidae</taxon>
        <taxon>Lepturinae</taxon>
        <taxon>Rhagiini</taxon>
        <taxon>Rhamnusium</taxon>
    </lineage>
</organism>
<reference evidence="1" key="1">
    <citation type="journal article" date="2023" name="Insect Mol. Biol.">
        <title>Genome sequencing provides insights into the evolution of gene families encoding plant cell wall-degrading enzymes in longhorned beetles.</title>
        <authorList>
            <person name="Shin N.R."/>
            <person name="Okamura Y."/>
            <person name="Kirsch R."/>
            <person name="Pauchet Y."/>
        </authorList>
    </citation>
    <scope>NUCLEOTIDE SEQUENCE</scope>
    <source>
        <strain evidence="1">RBIC_L_NR</strain>
    </source>
</reference>
<proteinExistence type="predicted"/>
<name>A0AAV8YPA3_9CUCU</name>
<protein>
    <submittedName>
        <fullName evidence="1">Uncharacterized protein</fullName>
    </submittedName>
</protein>
<evidence type="ECO:0000313" key="2">
    <source>
        <dbReference type="Proteomes" id="UP001162156"/>
    </source>
</evidence>
<gene>
    <name evidence="1" type="ORF">NQ314_007509</name>
</gene>
<evidence type="ECO:0000313" key="1">
    <source>
        <dbReference type="EMBL" id="KAJ8952540.1"/>
    </source>
</evidence>
<sequence length="67" mass="7539">MAIIVFYRVLKSNVEVAMIIGVAGACQKSELIFLRRENVVDKEPYIKVRISTTKTNVLIEFAITHGT</sequence>
<keyword evidence="2" id="KW-1185">Reference proteome</keyword>
<accession>A0AAV8YPA3</accession>